<name>A0A7T0G4H7_9BACT</name>
<dbReference type="GO" id="GO:0006508">
    <property type="term" value="P:proteolysis"/>
    <property type="evidence" value="ECO:0007669"/>
    <property type="project" value="UniProtKB-KW"/>
</dbReference>
<dbReference type="Gene3D" id="2.30.42.10">
    <property type="match status" value="2"/>
</dbReference>
<evidence type="ECO:0000256" key="3">
    <source>
        <dbReference type="ARBA" id="ARBA00007931"/>
    </source>
</evidence>
<dbReference type="KEGG" id="nva:G3M78_13635"/>
<dbReference type="CDD" id="cd23081">
    <property type="entry name" value="cpPDZ_EcRseP-like"/>
    <property type="match status" value="2"/>
</dbReference>
<evidence type="ECO:0000256" key="7">
    <source>
        <dbReference type="ARBA" id="ARBA00022833"/>
    </source>
</evidence>
<keyword evidence="11" id="KW-0479">Metal-binding</keyword>
<evidence type="ECO:0000256" key="10">
    <source>
        <dbReference type="ARBA" id="ARBA00023136"/>
    </source>
</evidence>
<dbReference type="InterPro" id="IPR001478">
    <property type="entry name" value="PDZ"/>
</dbReference>
<keyword evidence="8 11" id="KW-1133">Transmembrane helix</keyword>
<feature type="transmembrane region" description="Helical" evidence="11">
    <location>
        <begin position="429"/>
        <end position="447"/>
    </location>
</feature>
<proteinExistence type="inferred from homology"/>
<dbReference type="NCBIfam" id="TIGR00054">
    <property type="entry name" value="RIP metalloprotease RseP"/>
    <property type="match status" value="1"/>
</dbReference>
<evidence type="ECO:0000256" key="8">
    <source>
        <dbReference type="ARBA" id="ARBA00022989"/>
    </source>
</evidence>
<reference evidence="14" key="1">
    <citation type="submission" date="2020-02" db="EMBL/GenBank/DDBJ databases">
        <title>Genomic and physiological characterization of two novel Nitrospinaceae genera.</title>
        <authorList>
            <person name="Mueller A.J."/>
            <person name="Jung M.-Y."/>
            <person name="Strachan C.R."/>
            <person name="Herbold C.W."/>
            <person name="Kirkegaard R.H."/>
            <person name="Daims H."/>
        </authorList>
    </citation>
    <scope>NUCLEOTIDE SEQUENCE [LARGE SCALE GENOMIC DNA]</scope>
</reference>
<comment type="similarity">
    <text evidence="3 11">Belongs to the peptidase M50B family.</text>
</comment>
<evidence type="ECO:0000256" key="11">
    <source>
        <dbReference type="RuleBase" id="RU362031"/>
    </source>
</evidence>
<evidence type="ECO:0000256" key="9">
    <source>
        <dbReference type="ARBA" id="ARBA00023049"/>
    </source>
</evidence>
<dbReference type="EMBL" id="CP048620">
    <property type="protein sequence ID" value="QPJ66379.1"/>
    <property type="molecule type" value="Genomic_DNA"/>
</dbReference>
<keyword evidence="9 11" id="KW-0482">Metalloprotease</keyword>
<dbReference type="PANTHER" id="PTHR42837:SF2">
    <property type="entry name" value="MEMBRANE METALLOPROTEASE ARASP2, CHLOROPLASTIC-RELATED"/>
    <property type="match status" value="1"/>
</dbReference>
<dbReference type="CDD" id="cd06163">
    <property type="entry name" value="S2P-M50_PDZ_RseP-like"/>
    <property type="match status" value="2"/>
</dbReference>
<keyword evidence="5 11" id="KW-0812">Transmembrane</keyword>
<evidence type="ECO:0000313" key="14">
    <source>
        <dbReference type="Proteomes" id="UP000594464"/>
    </source>
</evidence>
<feature type="domain" description="PDZ" evidence="12">
    <location>
        <begin position="208"/>
        <end position="260"/>
    </location>
</feature>
<gene>
    <name evidence="13" type="primary">rseP</name>
    <name evidence="13" type="ORF">G3M78_13635</name>
</gene>
<dbReference type="InterPro" id="IPR036034">
    <property type="entry name" value="PDZ_sf"/>
</dbReference>
<dbReference type="GO" id="GO:0046872">
    <property type="term" value="F:metal ion binding"/>
    <property type="evidence" value="ECO:0007669"/>
    <property type="project" value="UniProtKB-KW"/>
</dbReference>
<evidence type="ECO:0000256" key="4">
    <source>
        <dbReference type="ARBA" id="ARBA00022670"/>
    </source>
</evidence>
<keyword evidence="10 11" id="KW-0472">Membrane</keyword>
<dbReference type="EC" id="3.4.24.-" evidence="11"/>
<evidence type="ECO:0000313" key="13">
    <source>
        <dbReference type="EMBL" id="QPJ66379.1"/>
    </source>
</evidence>
<dbReference type="PANTHER" id="PTHR42837">
    <property type="entry name" value="REGULATOR OF SIGMA-E PROTEASE RSEP"/>
    <property type="match status" value="1"/>
</dbReference>
<dbReference type="AlphaFoldDB" id="A0A7T0G4H7"/>
<feature type="transmembrane region" description="Helical" evidence="11">
    <location>
        <begin position="12"/>
        <end position="32"/>
    </location>
</feature>
<dbReference type="PROSITE" id="PS50106">
    <property type="entry name" value="PDZ"/>
    <property type="match status" value="1"/>
</dbReference>
<evidence type="ECO:0000256" key="2">
    <source>
        <dbReference type="ARBA" id="ARBA00004141"/>
    </source>
</evidence>
<organism evidence="13 14">
    <name type="scientific">Candidatus Nitrohelix vancouverensis</name>
    <dbReference type="NCBI Taxonomy" id="2705534"/>
    <lineage>
        <taxon>Bacteria</taxon>
        <taxon>Pseudomonadati</taxon>
        <taxon>Nitrospinota/Tectimicrobiota group</taxon>
        <taxon>Nitrospinota</taxon>
        <taxon>Nitrospinia</taxon>
        <taxon>Nitrospinales</taxon>
        <taxon>Nitrospinaceae</taxon>
        <taxon>Candidatus Nitrohelix</taxon>
    </lineage>
</organism>
<dbReference type="InterPro" id="IPR008915">
    <property type="entry name" value="Peptidase_M50"/>
</dbReference>
<dbReference type="SMART" id="SM00228">
    <property type="entry name" value="PDZ"/>
    <property type="match status" value="2"/>
</dbReference>
<evidence type="ECO:0000259" key="12">
    <source>
        <dbReference type="PROSITE" id="PS50106"/>
    </source>
</evidence>
<feature type="transmembrane region" description="Helical" evidence="11">
    <location>
        <begin position="394"/>
        <end position="417"/>
    </location>
</feature>
<comment type="subcellular location">
    <subcellularLocation>
        <location evidence="2">Membrane</location>
        <topology evidence="2">Multi-pass membrane protein</topology>
    </subcellularLocation>
</comment>
<dbReference type="Proteomes" id="UP000594464">
    <property type="component" value="Chromosome"/>
</dbReference>
<dbReference type="Pfam" id="PF02163">
    <property type="entry name" value="Peptidase_M50"/>
    <property type="match status" value="1"/>
</dbReference>
<dbReference type="InterPro" id="IPR041489">
    <property type="entry name" value="PDZ_6"/>
</dbReference>
<accession>A0A7T0G4H7</accession>
<evidence type="ECO:0000256" key="1">
    <source>
        <dbReference type="ARBA" id="ARBA00001947"/>
    </source>
</evidence>
<keyword evidence="4 13" id="KW-0645">Protease</keyword>
<dbReference type="GO" id="GO:0016020">
    <property type="term" value="C:membrane"/>
    <property type="evidence" value="ECO:0007669"/>
    <property type="project" value="UniProtKB-SubCell"/>
</dbReference>
<evidence type="ECO:0000256" key="6">
    <source>
        <dbReference type="ARBA" id="ARBA00022801"/>
    </source>
</evidence>
<feature type="transmembrane region" description="Helical" evidence="11">
    <location>
        <begin position="107"/>
        <end position="128"/>
    </location>
</feature>
<keyword evidence="7 11" id="KW-0862">Zinc</keyword>
<dbReference type="SUPFAM" id="SSF50156">
    <property type="entry name" value="PDZ domain-like"/>
    <property type="match status" value="2"/>
</dbReference>
<sequence>MFELFSLPTDGAFGFAAKMLVFLIGLAALIFVHELGHFLAARRVGVEVEVFSIGFGPRLLGFKSGGTEYLLAAIPLGGYVKMKGEDLEESSLSIKGSFAAAPPQHRLLIAFAGPLFNILFAIAIYYVIFLMGSPSLAPVVGSIKDGSPAQVAQLKTGDKITMIEGTEIRFWEDLQKVVHDAPGKKLSLTLERQSTLMDMSITPMAEEIVNLFGEKETVGLIGISPLVQNVTFVKKDSAADKAGIQIGDKIIAVNGEPIHGWADLKPAAVDKPGTELTFTIQRDGSERMLQVTPEPKTVEDAEGGNTTIGVIGVGLSGQLFEEKYGLWGAFERALEETWRLTYLIGVSIKKMITGSIPSDSIGGPILIFQIYGEQAEQGFSEFVRLTALLSINLGLLNLLPIPVLDGGHIFFFLIELIKGKPVSERNRERAQHVGIVMLISLMIFAFYNDIMRLIG</sequence>
<comment type="cofactor">
    <cofactor evidence="1 11">
        <name>Zn(2+)</name>
        <dbReference type="ChEBI" id="CHEBI:29105"/>
    </cofactor>
</comment>
<dbReference type="GO" id="GO:0004222">
    <property type="term" value="F:metalloendopeptidase activity"/>
    <property type="evidence" value="ECO:0007669"/>
    <property type="project" value="InterPro"/>
</dbReference>
<keyword evidence="6 11" id="KW-0378">Hydrolase</keyword>
<dbReference type="InterPro" id="IPR004387">
    <property type="entry name" value="Pept_M50_Zn"/>
</dbReference>
<dbReference type="Pfam" id="PF17820">
    <property type="entry name" value="PDZ_6"/>
    <property type="match status" value="2"/>
</dbReference>
<protein>
    <recommendedName>
        <fullName evidence="11">Zinc metalloprotease</fullName>
        <ecNumber evidence="11">3.4.24.-</ecNumber>
    </recommendedName>
</protein>
<evidence type="ECO:0000256" key="5">
    <source>
        <dbReference type="ARBA" id="ARBA00022692"/>
    </source>
</evidence>